<dbReference type="EMBL" id="BARS01044142">
    <property type="protein sequence ID" value="GAG32981.1"/>
    <property type="molecule type" value="Genomic_DNA"/>
</dbReference>
<accession>X0Y7X6</accession>
<gene>
    <name evidence="2" type="ORF">S01H1_66737</name>
</gene>
<dbReference type="AlphaFoldDB" id="X0Y7X6"/>
<sequence>GQRKPRNPAEAKEVRDSVRNQLSSSERREFDARRDEAIHRSLKVKKPQSGDEMFIATNTSASPKGDSGSHGRRVNLAKPGGQMAITGREIDRQREGGSGEFDRAFQKVVKFDPDNPRHRELLERK</sequence>
<proteinExistence type="predicted"/>
<evidence type="ECO:0000256" key="1">
    <source>
        <dbReference type="SAM" id="MobiDB-lite"/>
    </source>
</evidence>
<protein>
    <submittedName>
        <fullName evidence="2">Uncharacterized protein</fullName>
    </submittedName>
</protein>
<evidence type="ECO:0000313" key="2">
    <source>
        <dbReference type="EMBL" id="GAG32981.1"/>
    </source>
</evidence>
<organism evidence="2">
    <name type="scientific">marine sediment metagenome</name>
    <dbReference type="NCBI Taxonomy" id="412755"/>
    <lineage>
        <taxon>unclassified sequences</taxon>
        <taxon>metagenomes</taxon>
        <taxon>ecological metagenomes</taxon>
    </lineage>
</organism>
<feature type="compositionally biased region" description="Basic and acidic residues" evidence="1">
    <location>
        <begin position="25"/>
        <end position="39"/>
    </location>
</feature>
<feature type="region of interest" description="Disordered" evidence="1">
    <location>
        <begin position="1"/>
        <end position="82"/>
    </location>
</feature>
<name>X0Y7X6_9ZZZZ</name>
<reference evidence="2" key="1">
    <citation type="journal article" date="2014" name="Front. Microbiol.">
        <title>High frequency of phylogenetically diverse reductive dehalogenase-homologous genes in deep subseafloor sedimentary metagenomes.</title>
        <authorList>
            <person name="Kawai M."/>
            <person name="Futagami T."/>
            <person name="Toyoda A."/>
            <person name="Takaki Y."/>
            <person name="Nishi S."/>
            <person name="Hori S."/>
            <person name="Arai W."/>
            <person name="Tsubouchi T."/>
            <person name="Morono Y."/>
            <person name="Uchiyama I."/>
            <person name="Ito T."/>
            <person name="Fujiyama A."/>
            <person name="Inagaki F."/>
            <person name="Takami H."/>
        </authorList>
    </citation>
    <scope>NUCLEOTIDE SEQUENCE</scope>
    <source>
        <strain evidence="2">Expedition CK06-06</strain>
    </source>
</reference>
<feature type="non-terminal residue" evidence="2">
    <location>
        <position position="1"/>
    </location>
</feature>
<feature type="compositionally biased region" description="Basic and acidic residues" evidence="1">
    <location>
        <begin position="7"/>
        <end position="18"/>
    </location>
</feature>
<comment type="caution">
    <text evidence="2">The sequence shown here is derived from an EMBL/GenBank/DDBJ whole genome shotgun (WGS) entry which is preliminary data.</text>
</comment>